<dbReference type="PROSITE" id="PS51833">
    <property type="entry name" value="HDOD"/>
    <property type="match status" value="1"/>
</dbReference>
<proteinExistence type="predicted"/>
<reference evidence="3" key="1">
    <citation type="journal article" date="2012" name="J. Bacteriol.">
        <title>Genome sequence of the haloalkaliphilic methanotrophic bacterium Methylomicrobium alcaliphilum 20Z.</title>
        <authorList>
            <person name="Vuilleumier S."/>
            <person name="Khmelenina V.N."/>
            <person name="Bringel F."/>
            <person name="Reshetnikov A.S."/>
            <person name="Lajus A."/>
            <person name="Mangenot S."/>
            <person name="Rouy Z."/>
            <person name="Op den Camp H.J."/>
            <person name="Jetten M.S."/>
            <person name="Dispirito A.A."/>
            <person name="Dunfield P."/>
            <person name="Klotz M.G."/>
            <person name="Semrau J.D."/>
            <person name="Stein L.Y."/>
            <person name="Barbe V."/>
            <person name="Medigue C."/>
            <person name="Trotsenko Y.A."/>
            <person name="Kalyuzhnaya M.G."/>
        </authorList>
    </citation>
    <scope>NUCLEOTIDE SEQUENCE [LARGE SCALE GENOMIC DNA]</scope>
    <source>
        <strain evidence="3">DSM 19304 / NCIMB 14124 / VKM B-2133 / 20Z</strain>
    </source>
</reference>
<dbReference type="Proteomes" id="UP000008315">
    <property type="component" value="Chromosome"/>
</dbReference>
<evidence type="ECO:0000313" key="3">
    <source>
        <dbReference type="Proteomes" id="UP000008315"/>
    </source>
</evidence>
<dbReference type="InterPro" id="IPR013976">
    <property type="entry name" value="HDOD"/>
</dbReference>
<dbReference type="AlphaFoldDB" id="G4T0W7"/>
<evidence type="ECO:0000259" key="1">
    <source>
        <dbReference type="PROSITE" id="PS51833"/>
    </source>
</evidence>
<dbReference type="InterPro" id="IPR052340">
    <property type="entry name" value="RNase_Y/CdgJ"/>
</dbReference>
<dbReference type="KEGG" id="mah:MEALZ_1714"/>
<dbReference type="STRING" id="1091494.MEALZ_1714"/>
<feature type="domain" description="HDOD" evidence="1">
    <location>
        <begin position="13"/>
        <end position="208"/>
    </location>
</feature>
<sequence>MVPKSLIEKVGSLYTLPDIALRVNELLSSDQASNDQLEEIIVNDPALTAQLLKLVNSAYYGFSGKVDTVSRAISMIGRQELRNIVIATSVASTFQDIPKDLVDMETFWYHSITSGVLARLLAEQCKRKEHERFFIAGLLNSIGKLILFSQFPEKAGEALTFKDRGEDAVTQAEQRIFGFTYAELGAELLKEWKLPSSIWQLVAAQTDPMNATDILQDACILHVAAKIAASIEPCSVKTHDFEDFNPTYLPEAWEALGLSDESIKPLTLDASLQAFEILGIIRPGATLIF</sequence>
<evidence type="ECO:0000313" key="2">
    <source>
        <dbReference type="EMBL" id="CCE23401.1"/>
    </source>
</evidence>
<dbReference type="HOGENOM" id="CLU_048246_4_0_6"/>
<accession>G4T0W7</accession>
<name>G4T0W7_META2</name>
<keyword evidence="3" id="KW-1185">Reference proteome</keyword>
<dbReference type="EMBL" id="FO082060">
    <property type="protein sequence ID" value="CCE23401.1"/>
    <property type="molecule type" value="Genomic_DNA"/>
</dbReference>
<protein>
    <submittedName>
        <fullName evidence="2">Metal dependent phosphohydrolase</fullName>
    </submittedName>
</protein>
<dbReference type="PANTHER" id="PTHR33525">
    <property type="match status" value="1"/>
</dbReference>
<dbReference type="RefSeq" id="WP_014148194.1">
    <property type="nucleotide sequence ID" value="NC_016112.1"/>
</dbReference>
<dbReference type="Gene3D" id="1.10.3210.10">
    <property type="entry name" value="Hypothetical protein af1432"/>
    <property type="match status" value="1"/>
</dbReference>
<gene>
    <name evidence="2" type="ordered locus">MEALZ_1714</name>
</gene>
<dbReference type="Pfam" id="PF08668">
    <property type="entry name" value="HDOD"/>
    <property type="match status" value="1"/>
</dbReference>
<dbReference type="PANTHER" id="PTHR33525:SF3">
    <property type="entry name" value="RIBONUCLEASE Y"/>
    <property type="match status" value="1"/>
</dbReference>
<organism evidence="2 3">
    <name type="scientific">Methylotuvimicrobium alcaliphilum (strain DSM 19304 / NCIMB 14124 / VKM B-2133 / 20Z)</name>
    <name type="common">Methylomicrobium alcaliphilum</name>
    <dbReference type="NCBI Taxonomy" id="1091494"/>
    <lineage>
        <taxon>Bacteria</taxon>
        <taxon>Pseudomonadati</taxon>
        <taxon>Pseudomonadota</taxon>
        <taxon>Gammaproteobacteria</taxon>
        <taxon>Methylococcales</taxon>
        <taxon>Methylococcaceae</taxon>
        <taxon>Methylotuvimicrobium</taxon>
    </lineage>
</organism>
<dbReference type="PATRIC" id="fig|271065.3.peg.1757"/>
<dbReference type="SUPFAM" id="SSF109604">
    <property type="entry name" value="HD-domain/PDEase-like"/>
    <property type="match status" value="1"/>
</dbReference>